<proteinExistence type="predicted"/>
<evidence type="ECO:0000313" key="3">
    <source>
        <dbReference type="Proteomes" id="UP000318538"/>
    </source>
</evidence>
<keyword evidence="1" id="KW-0812">Transmembrane</keyword>
<gene>
    <name evidence="2" type="ORF">K227x_16860</name>
</gene>
<keyword evidence="3" id="KW-1185">Reference proteome</keyword>
<dbReference type="Proteomes" id="UP000318538">
    <property type="component" value="Chromosome"/>
</dbReference>
<keyword evidence="1" id="KW-0472">Membrane</keyword>
<accession>A0A517N837</accession>
<dbReference type="OrthoDB" id="290183at2"/>
<evidence type="ECO:0000313" key="2">
    <source>
        <dbReference type="EMBL" id="QDT03304.1"/>
    </source>
</evidence>
<sequence length="109" mass="12007">MIRFRRTAGSAHGIVVAVMSVLVAGAIVLWWLRPTEVTLGDHQYDVVTALYRVCNQRSADGLRAIEEMGPFDGSDEGAQAIHQIITLGRAGQWQDAAILCRQAMEDQVR</sequence>
<feature type="transmembrane region" description="Helical" evidence="1">
    <location>
        <begin position="12"/>
        <end position="32"/>
    </location>
</feature>
<organism evidence="2 3">
    <name type="scientific">Rubripirellula lacrimiformis</name>
    <dbReference type="NCBI Taxonomy" id="1930273"/>
    <lineage>
        <taxon>Bacteria</taxon>
        <taxon>Pseudomonadati</taxon>
        <taxon>Planctomycetota</taxon>
        <taxon>Planctomycetia</taxon>
        <taxon>Pirellulales</taxon>
        <taxon>Pirellulaceae</taxon>
        <taxon>Rubripirellula</taxon>
    </lineage>
</organism>
<evidence type="ECO:0008006" key="4">
    <source>
        <dbReference type="Google" id="ProtNLM"/>
    </source>
</evidence>
<protein>
    <recommendedName>
        <fullName evidence="4">Tetratricopeptide repeat protein</fullName>
    </recommendedName>
</protein>
<name>A0A517N837_9BACT</name>
<dbReference type="KEGG" id="rlc:K227x_16860"/>
<reference evidence="2 3" key="1">
    <citation type="submission" date="2019-02" db="EMBL/GenBank/DDBJ databases">
        <title>Deep-cultivation of Planctomycetes and their phenomic and genomic characterization uncovers novel biology.</title>
        <authorList>
            <person name="Wiegand S."/>
            <person name="Jogler M."/>
            <person name="Boedeker C."/>
            <person name="Pinto D."/>
            <person name="Vollmers J."/>
            <person name="Rivas-Marin E."/>
            <person name="Kohn T."/>
            <person name="Peeters S.H."/>
            <person name="Heuer A."/>
            <person name="Rast P."/>
            <person name="Oberbeckmann S."/>
            <person name="Bunk B."/>
            <person name="Jeske O."/>
            <person name="Meyerdierks A."/>
            <person name="Storesund J.E."/>
            <person name="Kallscheuer N."/>
            <person name="Luecker S."/>
            <person name="Lage O.M."/>
            <person name="Pohl T."/>
            <person name="Merkel B.J."/>
            <person name="Hornburger P."/>
            <person name="Mueller R.-W."/>
            <person name="Bruemmer F."/>
            <person name="Labrenz M."/>
            <person name="Spormann A.M."/>
            <person name="Op den Camp H."/>
            <person name="Overmann J."/>
            <person name="Amann R."/>
            <person name="Jetten M.S.M."/>
            <person name="Mascher T."/>
            <person name="Medema M.H."/>
            <person name="Devos D.P."/>
            <person name="Kaster A.-K."/>
            <person name="Ovreas L."/>
            <person name="Rohde M."/>
            <person name="Galperin M.Y."/>
            <person name="Jogler C."/>
        </authorList>
    </citation>
    <scope>NUCLEOTIDE SEQUENCE [LARGE SCALE GENOMIC DNA]</scope>
    <source>
        <strain evidence="2 3">K22_7</strain>
    </source>
</reference>
<keyword evidence="1" id="KW-1133">Transmembrane helix</keyword>
<dbReference type="AlphaFoldDB" id="A0A517N837"/>
<evidence type="ECO:0000256" key="1">
    <source>
        <dbReference type="SAM" id="Phobius"/>
    </source>
</evidence>
<dbReference type="EMBL" id="CP036525">
    <property type="protein sequence ID" value="QDT03304.1"/>
    <property type="molecule type" value="Genomic_DNA"/>
</dbReference>